<reference evidence="1 2" key="1">
    <citation type="submission" date="2018-11" db="EMBL/GenBank/DDBJ databases">
        <authorList>
            <person name="Teng T."/>
        </authorList>
    </citation>
    <scope>NUCLEOTIDE SEQUENCE [LARGE SCALE GENOMIC DNA]</scope>
</reference>
<dbReference type="Proteomes" id="UP000289169">
    <property type="component" value="Segment"/>
</dbReference>
<evidence type="ECO:0000313" key="1">
    <source>
        <dbReference type="EMBL" id="QAU03985.1"/>
    </source>
</evidence>
<dbReference type="Pfam" id="PF10127">
    <property type="entry name" value="RlaP"/>
    <property type="match status" value="1"/>
</dbReference>
<dbReference type="PANTHER" id="PTHR34817">
    <property type="entry name" value="NUCLEOTIDYLTRANSFERASE"/>
    <property type="match status" value="1"/>
</dbReference>
<dbReference type="EMBL" id="MK240351">
    <property type="protein sequence ID" value="QAU03985.1"/>
    <property type="molecule type" value="Genomic_DNA"/>
</dbReference>
<name>A0A410T5F9_9CAUD</name>
<evidence type="ECO:0000313" key="2">
    <source>
        <dbReference type="Proteomes" id="UP000289169"/>
    </source>
</evidence>
<sequence>MRLIMKTVFGSALYGTQTPESDTDIKGIFIPGARDLILGNPVEHYLNNTAGDNVKNTANDVDEEMYSLKQFIAMAVKGETIALDMLHSNTQHIIDYDYMEPWDFIYNNRHRFYTTDMKAYLGYVKKQASKYGIKGTRMAALREVWEIVSKEEVGYDRPSLYGWKSFTLDRVIDKLPQNEYCFTVTNEDTGQVFYEVLGAKHQLTVSLASFVSAIKKQWEKYGARARQAELNQGVDWKSMHHAIRGGLQLQEIYKTGDLQYPLKDAELLLKIKKGELSFKEVSTILEDLISDVDVLASQASKNGMPSEVDTKFWDKFIEDVYLEQIKLEYKLK</sequence>
<organism evidence="1 2">
    <name type="scientific">Acinetobacter phage Henu6</name>
    <dbReference type="NCBI Taxonomy" id="2500136"/>
    <lineage>
        <taxon>Viruses</taxon>
        <taxon>Duplodnaviria</taxon>
        <taxon>Heunggongvirae</taxon>
        <taxon>Uroviricota</taxon>
        <taxon>Caudoviricetes</taxon>
        <taxon>Pantevenvirales</taxon>
        <taxon>Straboviridae</taxon>
        <taxon>Twarogvirinae</taxon>
        <taxon>Zedzedvirus</taxon>
        <taxon>Zedzedvirus zz1</taxon>
    </lineage>
</organism>
<accession>A0A410T5F9</accession>
<proteinExistence type="predicted"/>
<protein>
    <recommendedName>
        <fullName evidence="3">Nucleotidyltransferase</fullName>
    </recommendedName>
</protein>
<evidence type="ECO:0008006" key="3">
    <source>
        <dbReference type="Google" id="ProtNLM"/>
    </source>
</evidence>
<dbReference type="InterPro" id="IPR018775">
    <property type="entry name" value="RlaP"/>
</dbReference>
<gene>
    <name evidence="1" type="ORF">Henu6_gp182</name>
</gene>
<dbReference type="PANTHER" id="PTHR34817:SF1">
    <property type="entry name" value="NUCLEOTIDYLTRANSFERASE"/>
    <property type="match status" value="1"/>
</dbReference>